<dbReference type="EMBL" id="CM004478">
    <property type="protein sequence ID" value="OCT72888.1"/>
    <property type="molecule type" value="Genomic_DNA"/>
</dbReference>
<dbReference type="Proteomes" id="UP000694892">
    <property type="component" value="Chromosome 7L"/>
</dbReference>
<evidence type="ECO:0000313" key="10">
    <source>
        <dbReference type="Proteomes" id="UP000694892"/>
    </source>
</evidence>
<feature type="chain" id="PRO_5037769162" description="Receptor ligand binding region domain-containing protein" evidence="7">
    <location>
        <begin position="29"/>
        <end position="256"/>
    </location>
</feature>
<keyword evidence="3" id="KW-1133">Transmembrane helix</keyword>
<sequence>MLLVELLCKCHSLDWLLIFSCYIYISKGDSDCKLPSENLQLYEKDGDIIFGGLIPVYLEPSNIKPDFATKPSWGKCNKLSIFYYLHVLAMVFAINEINENPELLPNITLGFRIYDSCFNEMQAVNGALQIMSGGEKPIPNYICDMKSKVAGLVGDIQSSSSVAVARILGLYRIPQILQYVKRVKVKNTAGQELAFDENGDQIFNLEYVNWQALPNGETKYVPFATLEEFPESHIVTSDNTVFWSGDYTQVSSTYVV</sequence>
<feature type="domain" description="Receptor ligand binding region" evidence="8">
    <location>
        <begin position="88"/>
        <end position="176"/>
    </location>
</feature>
<evidence type="ECO:0000256" key="2">
    <source>
        <dbReference type="ARBA" id="ARBA00022692"/>
    </source>
</evidence>
<evidence type="ECO:0000256" key="6">
    <source>
        <dbReference type="ARBA" id="ARBA00023180"/>
    </source>
</evidence>
<dbReference type="PANTHER" id="PTHR24061:SF577">
    <property type="entry name" value="EXTRACELLULAR CALCIUM-SENSING RECEPTOR"/>
    <property type="match status" value="1"/>
</dbReference>
<dbReference type="InterPro" id="IPR028082">
    <property type="entry name" value="Peripla_BP_I"/>
</dbReference>
<evidence type="ECO:0000256" key="5">
    <source>
        <dbReference type="ARBA" id="ARBA00023170"/>
    </source>
</evidence>
<evidence type="ECO:0000259" key="8">
    <source>
        <dbReference type="Pfam" id="PF01094"/>
    </source>
</evidence>
<dbReference type="OMA" id="CKCHSLD"/>
<dbReference type="Gene3D" id="3.40.50.2300">
    <property type="match status" value="3"/>
</dbReference>
<evidence type="ECO:0000256" key="3">
    <source>
        <dbReference type="ARBA" id="ARBA00022989"/>
    </source>
</evidence>
<proteinExistence type="predicted"/>
<name>A0A974HCJ2_XENLA</name>
<evidence type="ECO:0000256" key="7">
    <source>
        <dbReference type="SAM" id="SignalP"/>
    </source>
</evidence>
<evidence type="ECO:0000256" key="1">
    <source>
        <dbReference type="ARBA" id="ARBA00004141"/>
    </source>
</evidence>
<dbReference type="PANTHER" id="PTHR24061">
    <property type="entry name" value="CALCIUM-SENSING RECEPTOR-RELATED"/>
    <property type="match status" value="1"/>
</dbReference>
<feature type="signal peptide" evidence="7">
    <location>
        <begin position="1"/>
        <end position="28"/>
    </location>
</feature>
<evidence type="ECO:0000313" key="9">
    <source>
        <dbReference type="EMBL" id="OCT72888.1"/>
    </source>
</evidence>
<keyword evidence="4" id="KW-0472">Membrane</keyword>
<keyword evidence="2" id="KW-0812">Transmembrane</keyword>
<keyword evidence="6" id="KW-0325">Glycoprotein</keyword>
<keyword evidence="7" id="KW-0732">Signal</keyword>
<organism evidence="9 10">
    <name type="scientific">Xenopus laevis</name>
    <name type="common">African clawed frog</name>
    <dbReference type="NCBI Taxonomy" id="8355"/>
    <lineage>
        <taxon>Eukaryota</taxon>
        <taxon>Metazoa</taxon>
        <taxon>Chordata</taxon>
        <taxon>Craniata</taxon>
        <taxon>Vertebrata</taxon>
        <taxon>Euteleostomi</taxon>
        <taxon>Amphibia</taxon>
        <taxon>Batrachia</taxon>
        <taxon>Anura</taxon>
        <taxon>Pipoidea</taxon>
        <taxon>Pipidae</taxon>
        <taxon>Xenopodinae</taxon>
        <taxon>Xenopus</taxon>
        <taxon>Xenopus</taxon>
    </lineage>
</organism>
<accession>A0A974HCJ2</accession>
<protein>
    <recommendedName>
        <fullName evidence="8">Receptor ligand binding region domain-containing protein</fullName>
    </recommendedName>
</protein>
<comment type="subcellular location">
    <subcellularLocation>
        <location evidence="1">Membrane</location>
        <topology evidence="1">Multi-pass membrane protein</topology>
    </subcellularLocation>
</comment>
<reference evidence="10" key="1">
    <citation type="journal article" date="2016" name="Nature">
        <title>Genome evolution in the allotetraploid frog Xenopus laevis.</title>
        <authorList>
            <person name="Session A.M."/>
            <person name="Uno Y."/>
            <person name="Kwon T."/>
            <person name="Chapman J.A."/>
            <person name="Toyoda A."/>
            <person name="Takahashi S."/>
            <person name="Fukui A."/>
            <person name="Hikosaka A."/>
            <person name="Suzuki A."/>
            <person name="Kondo M."/>
            <person name="van Heeringen S.J."/>
            <person name="Quigley I."/>
            <person name="Heinz S."/>
            <person name="Ogino H."/>
            <person name="Ochi H."/>
            <person name="Hellsten U."/>
            <person name="Lyons J.B."/>
            <person name="Simakov O."/>
            <person name="Putnam N."/>
            <person name="Stites J."/>
            <person name="Kuroki Y."/>
            <person name="Tanaka T."/>
            <person name="Michiue T."/>
            <person name="Watanabe M."/>
            <person name="Bogdanovic O."/>
            <person name="Lister R."/>
            <person name="Georgiou G."/>
            <person name="Paranjpe S.S."/>
            <person name="van Kruijsbergen I."/>
            <person name="Shu S."/>
            <person name="Carlson J."/>
            <person name="Kinoshita T."/>
            <person name="Ohta Y."/>
            <person name="Mawaribuchi S."/>
            <person name="Jenkins J."/>
            <person name="Grimwood J."/>
            <person name="Schmutz J."/>
            <person name="Mitros T."/>
            <person name="Mozaffari S.V."/>
            <person name="Suzuki Y."/>
            <person name="Haramoto Y."/>
            <person name="Yamamoto T.S."/>
            <person name="Takagi C."/>
            <person name="Heald R."/>
            <person name="Miller K."/>
            <person name="Haudenschild C."/>
            <person name="Kitzman J."/>
            <person name="Nakayama T."/>
            <person name="Izutsu Y."/>
            <person name="Robert J."/>
            <person name="Fortriede J."/>
            <person name="Burns K."/>
            <person name="Lotay V."/>
            <person name="Karimi K."/>
            <person name="Yasuoka Y."/>
            <person name="Dichmann D.S."/>
            <person name="Flajnik M.F."/>
            <person name="Houston D.W."/>
            <person name="Shendure J."/>
            <person name="DuPasquier L."/>
            <person name="Vize P.D."/>
            <person name="Zorn A.M."/>
            <person name="Ito M."/>
            <person name="Marcotte E.M."/>
            <person name="Wallingford J.B."/>
            <person name="Ito Y."/>
            <person name="Asashima M."/>
            <person name="Ueno N."/>
            <person name="Matsuda Y."/>
            <person name="Veenstra G.J."/>
            <person name="Fujiyama A."/>
            <person name="Harland R.M."/>
            <person name="Taira M."/>
            <person name="Rokhsar D.S."/>
        </authorList>
    </citation>
    <scope>NUCLEOTIDE SEQUENCE [LARGE SCALE GENOMIC DNA]</scope>
    <source>
        <strain evidence="10">J</strain>
    </source>
</reference>
<evidence type="ECO:0000256" key="4">
    <source>
        <dbReference type="ARBA" id="ARBA00023136"/>
    </source>
</evidence>
<dbReference type="Pfam" id="PF01094">
    <property type="entry name" value="ANF_receptor"/>
    <property type="match status" value="1"/>
</dbReference>
<dbReference type="InterPro" id="IPR000337">
    <property type="entry name" value="GPCR_3"/>
</dbReference>
<dbReference type="AlphaFoldDB" id="A0A974HCJ2"/>
<dbReference type="InterPro" id="IPR001828">
    <property type="entry name" value="ANF_lig-bd_rcpt"/>
</dbReference>
<keyword evidence="5" id="KW-0675">Receptor</keyword>
<dbReference type="GO" id="GO:0004930">
    <property type="term" value="F:G protein-coupled receptor activity"/>
    <property type="evidence" value="ECO:0007669"/>
    <property type="project" value="InterPro"/>
</dbReference>
<gene>
    <name evidence="9" type="ORF">XELAEV_18035868mg</name>
</gene>
<dbReference type="PRINTS" id="PR00248">
    <property type="entry name" value="GPCRMGR"/>
</dbReference>
<dbReference type="GO" id="GO:0005886">
    <property type="term" value="C:plasma membrane"/>
    <property type="evidence" value="ECO:0007669"/>
    <property type="project" value="TreeGrafter"/>
</dbReference>
<dbReference type="SUPFAM" id="SSF53822">
    <property type="entry name" value="Periplasmic binding protein-like I"/>
    <property type="match status" value="2"/>
</dbReference>
<dbReference type="InterPro" id="IPR000068">
    <property type="entry name" value="GPCR_3_Ca_sens_rcpt-rel"/>
</dbReference>